<comment type="caution">
    <text evidence="3">The sequence shown here is derived from an EMBL/GenBank/DDBJ whole genome shotgun (WGS) entry which is preliminary data.</text>
</comment>
<reference evidence="3" key="1">
    <citation type="submission" date="2021-07" db="EMBL/GenBank/DDBJ databases">
        <title>Shinella sp. nov., a novel member of the genus Shinella from water.</title>
        <authorList>
            <person name="Deng Y."/>
        </authorList>
    </citation>
    <scope>NUCLEOTIDE SEQUENCE</scope>
    <source>
        <strain evidence="3">CPCC 100929</strain>
    </source>
</reference>
<evidence type="ECO:0000313" key="3">
    <source>
        <dbReference type="EMBL" id="MCQ4632801.1"/>
    </source>
</evidence>
<evidence type="ECO:0008006" key="5">
    <source>
        <dbReference type="Google" id="ProtNLM"/>
    </source>
</evidence>
<proteinExistence type="predicted"/>
<keyword evidence="4" id="KW-1185">Reference proteome</keyword>
<accession>A0ABT1RCS4</accession>
<feature type="region of interest" description="Disordered" evidence="1">
    <location>
        <begin position="52"/>
        <end position="78"/>
    </location>
</feature>
<keyword evidence="2" id="KW-0732">Signal</keyword>
<sequence length="148" mass="16667">MTLFSAPHATKVLVLAVALVAGGMTTAKAGDGNFNSGWSNGNVSGYMVTRRDRHGRDGWRQRDRRSFDDRRTERHRDRHWRNKDRNFYGGSVAAYNDPGNGIYFYFDGDSYPRIIERPYAESRGPKVIHVVPGVSACSWESGVCVVRP</sequence>
<feature type="signal peptide" evidence="2">
    <location>
        <begin position="1"/>
        <end position="29"/>
    </location>
</feature>
<dbReference type="Proteomes" id="UP000996601">
    <property type="component" value="Unassembled WGS sequence"/>
</dbReference>
<organism evidence="3 4">
    <name type="scientific">Shinella lacus</name>
    <dbReference type="NCBI Taxonomy" id="2654216"/>
    <lineage>
        <taxon>Bacteria</taxon>
        <taxon>Pseudomonadati</taxon>
        <taxon>Pseudomonadota</taxon>
        <taxon>Alphaproteobacteria</taxon>
        <taxon>Hyphomicrobiales</taxon>
        <taxon>Rhizobiaceae</taxon>
        <taxon>Shinella</taxon>
    </lineage>
</organism>
<evidence type="ECO:0000256" key="2">
    <source>
        <dbReference type="SAM" id="SignalP"/>
    </source>
</evidence>
<protein>
    <recommendedName>
        <fullName evidence="5">Secreted protein</fullName>
    </recommendedName>
</protein>
<gene>
    <name evidence="3" type="ORF">GB927_022360</name>
</gene>
<feature type="compositionally biased region" description="Basic and acidic residues" evidence="1">
    <location>
        <begin position="54"/>
        <end position="75"/>
    </location>
</feature>
<evidence type="ECO:0000313" key="4">
    <source>
        <dbReference type="Proteomes" id="UP000996601"/>
    </source>
</evidence>
<dbReference type="EMBL" id="WHSB02000009">
    <property type="protein sequence ID" value="MCQ4632801.1"/>
    <property type="molecule type" value="Genomic_DNA"/>
</dbReference>
<name>A0ABT1RCS4_9HYPH</name>
<feature type="chain" id="PRO_5045130980" description="Secreted protein" evidence="2">
    <location>
        <begin position="30"/>
        <end position="148"/>
    </location>
</feature>
<dbReference type="RefSeq" id="WP_256119434.1">
    <property type="nucleotide sequence ID" value="NZ_WHSB02000009.1"/>
</dbReference>
<evidence type="ECO:0000256" key="1">
    <source>
        <dbReference type="SAM" id="MobiDB-lite"/>
    </source>
</evidence>